<gene>
    <name evidence="5" type="ORF">ENO26_09760</name>
</gene>
<feature type="domain" description="ABC transporter" evidence="4">
    <location>
        <begin position="18"/>
        <end position="67"/>
    </location>
</feature>
<organism evidence="5">
    <name type="scientific">Ignisphaera aggregans</name>
    <dbReference type="NCBI Taxonomy" id="334771"/>
    <lineage>
        <taxon>Archaea</taxon>
        <taxon>Thermoproteota</taxon>
        <taxon>Thermoprotei</taxon>
        <taxon>Desulfurococcales</taxon>
        <taxon>Desulfurococcaceae</taxon>
        <taxon>Ignisphaera</taxon>
    </lineage>
</organism>
<evidence type="ECO:0000256" key="3">
    <source>
        <dbReference type="ARBA" id="ARBA00022970"/>
    </source>
</evidence>
<keyword evidence="5" id="KW-0547">Nucleotide-binding</keyword>
<dbReference type="InterPro" id="IPR027417">
    <property type="entry name" value="P-loop_NTPase"/>
</dbReference>
<evidence type="ECO:0000259" key="4">
    <source>
        <dbReference type="Pfam" id="PF00005"/>
    </source>
</evidence>
<keyword evidence="3" id="KW-0029">Amino-acid transport</keyword>
<dbReference type="InterPro" id="IPR052156">
    <property type="entry name" value="BCAA_Transport_ATP-bd_LivF"/>
</dbReference>
<accession>A0A7J2U4V7</accession>
<reference evidence="5" key="1">
    <citation type="journal article" date="2020" name="mSystems">
        <title>Genome- and Community-Level Interaction Insights into Carbon Utilization and Element Cycling Functions of Hydrothermarchaeota in Hydrothermal Sediment.</title>
        <authorList>
            <person name="Zhou Z."/>
            <person name="Liu Y."/>
            <person name="Xu W."/>
            <person name="Pan J."/>
            <person name="Luo Z.H."/>
            <person name="Li M."/>
        </authorList>
    </citation>
    <scope>NUCLEOTIDE SEQUENCE [LARGE SCALE GENOMIC DNA]</scope>
    <source>
        <strain evidence="5">SpSt-125</strain>
    </source>
</reference>
<dbReference type="PANTHER" id="PTHR43820:SF4">
    <property type="entry name" value="HIGH-AFFINITY BRANCHED-CHAIN AMINO ACID TRANSPORT ATP-BINDING PROTEIN LIVF"/>
    <property type="match status" value="1"/>
</dbReference>
<dbReference type="GO" id="GO:0015658">
    <property type="term" value="F:branched-chain amino acid transmembrane transporter activity"/>
    <property type="evidence" value="ECO:0007669"/>
    <property type="project" value="TreeGrafter"/>
</dbReference>
<dbReference type="PANTHER" id="PTHR43820">
    <property type="entry name" value="HIGH-AFFINITY BRANCHED-CHAIN AMINO ACID TRANSPORT ATP-BINDING PROTEIN LIVF"/>
    <property type="match status" value="1"/>
</dbReference>
<dbReference type="AlphaFoldDB" id="A0A7J2U4V7"/>
<evidence type="ECO:0000313" key="5">
    <source>
        <dbReference type="EMBL" id="HEM67828.1"/>
    </source>
</evidence>
<dbReference type="Pfam" id="PF00005">
    <property type="entry name" value="ABC_tran"/>
    <property type="match status" value="1"/>
</dbReference>
<name>A0A7J2U4V7_9CREN</name>
<dbReference type="GO" id="GO:0005524">
    <property type="term" value="F:ATP binding"/>
    <property type="evidence" value="ECO:0007669"/>
    <property type="project" value="UniProtKB-KW"/>
</dbReference>
<dbReference type="EMBL" id="DSEU01000069">
    <property type="protein sequence ID" value="HEM67828.1"/>
    <property type="molecule type" value="Genomic_DNA"/>
</dbReference>
<dbReference type="GO" id="GO:0015807">
    <property type="term" value="P:L-amino acid transport"/>
    <property type="evidence" value="ECO:0007669"/>
    <property type="project" value="TreeGrafter"/>
</dbReference>
<dbReference type="Gene3D" id="3.40.50.300">
    <property type="entry name" value="P-loop containing nucleotide triphosphate hydrolases"/>
    <property type="match status" value="1"/>
</dbReference>
<protein>
    <submittedName>
        <fullName evidence="5">ATP-binding cassette domain-containing protein</fullName>
    </submittedName>
</protein>
<proteinExistence type="inferred from homology"/>
<evidence type="ECO:0000256" key="2">
    <source>
        <dbReference type="ARBA" id="ARBA00022448"/>
    </source>
</evidence>
<evidence type="ECO:0000256" key="1">
    <source>
        <dbReference type="ARBA" id="ARBA00005417"/>
    </source>
</evidence>
<dbReference type="InterPro" id="IPR003439">
    <property type="entry name" value="ABC_transporter-like_ATP-bd"/>
</dbReference>
<comment type="caution">
    <text evidence="5">The sequence shown here is derived from an EMBL/GenBank/DDBJ whole genome shotgun (WGS) entry which is preliminary data.</text>
</comment>
<sequence>MKLVADGVEVYYNSILALRGVSFEASVGEVVAVIGYNGAGKTTLLRAITSIVKSLRGAVYIDGKEAHQ</sequence>
<comment type="similarity">
    <text evidence="1">Belongs to the ABC transporter superfamily.</text>
</comment>
<keyword evidence="5" id="KW-0067">ATP-binding</keyword>
<dbReference type="SUPFAM" id="SSF52540">
    <property type="entry name" value="P-loop containing nucleoside triphosphate hydrolases"/>
    <property type="match status" value="1"/>
</dbReference>
<keyword evidence="2" id="KW-0813">Transport</keyword>
<dbReference type="GO" id="GO:0016887">
    <property type="term" value="F:ATP hydrolysis activity"/>
    <property type="evidence" value="ECO:0007669"/>
    <property type="project" value="InterPro"/>
</dbReference>